<organism evidence="2">
    <name type="scientific">Arundo donax</name>
    <name type="common">Giant reed</name>
    <name type="synonym">Donax arundinaceus</name>
    <dbReference type="NCBI Taxonomy" id="35708"/>
    <lineage>
        <taxon>Eukaryota</taxon>
        <taxon>Viridiplantae</taxon>
        <taxon>Streptophyta</taxon>
        <taxon>Embryophyta</taxon>
        <taxon>Tracheophyta</taxon>
        <taxon>Spermatophyta</taxon>
        <taxon>Magnoliopsida</taxon>
        <taxon>Liliopsida</taxon>
        <taxon>Poales</taxon>
        <taxon>Poaceae</taxon>
        <taxon>PACMAD clade</taxon>
        <taxon>Arundinoideae</taxon>
        <taxon>Arundineae</taxon>
        <taxon>Arundo</taxon>
    </lineage>
</organism>
<protein>
    <submittedName>
        <fullName evidence="2">Uncharacterized protein</fullName>
    </submittedName>
</protein>
<feature type="region of interest" description="Disordered" evidence="1">
    <location>
        <begin position="1"/>
        <end position="40"/>
    </location>
</feature>
<name>A0A0A9EHI4_ARUDO</name>
<reference evidence="2" key="2">
    <citation type="journal article" date="2015" name="Data Brief">
        <title>Shoot transcriptome of the giant reed, Arundo donax.</title>
        <authorList>
            <person name="Barrero R.A."/>
            <person name="Guerrero F.D."/>
            <person name="Moolhuijzen P."/>
            <person name="Goolsby J.A."/>
            <person name="Tidwell J."/>
            <person name="Bellgard S.E."/>
            <person name="Bellgard M.I."/>
        </authorList>
    </citation>
    <scope>NUCLEOTIDE SEQUENCE</scope>
    <source>
        <tissue evidence="2">Shoot tissue taken approximately 20 cm above the soil surface</tissue>
    </source>
</reference>
<sequence>MTARHKKKNIFGSRKCTKSANFRRFSPPQNTESRNLLKVG</sequence>
<dbReference type="AlphaFoldDB" id="A0A0A9EHI4"/>
<evidence type="ECO:0000313" key="2">
    <source>
        <dbReference type="EMBL" id="JAD98483.1"/>
    </source>
</evidence>
<dbReference type="EMBL" id="GBRH01199412">
    <property type="protein sequence ID" value="JAD98483.1"/>
    <property type="molecule type" value="Transcribed_RNA"/>
</dbReference>
<accession>A0A0A9EHI4</accession>
<evidence type="ECO:0000256" key="1">
    <source>
        <dbReference type="SAM" id="MobiDB-lite"/>
    </source>
</evidence>
<proteinExistence type="predicted"/>
<reference evidence="2" key="1">
    <citation type="submission" date="2014-09" db="EMBL/GenBank/DDBJ databases">
        <authorList>
            <person name="Magalhaes I.L.F."/>
            <person name="Oliveira U."/>
            <person name="Santos F.R."/>
            <person name="Vidigal T.H.D.A."/>
            <person name="Brescovit A.D."/>
            <person name="Santos A.J."/>
        </authorList>
    </citation>
    <scope>NUCLEOTIDE SEQUENCE</scope>
    <source>
        <tissue evidence="2">Shoot tissue taken approximately 20 cm above the soil surface</tissue>
    </source>
</reference>